<evidence type="ECO:0000313" key="3">
    <source>
        <dbReference type="Proteomes" id="UP000600565"/>
    </source>
</evidence>
<feature type="transmembrane region" description="Helical" evidence="1">
    <location>
        <begin position="159"/>
        <end position="181"/>
    </location>
</feature>
<dbReference type="Proteomes" id="UP000600565">
    <property type="component" value="Unassembled WGS sequence"/>
</dbReference>
<dbReference type="Pfam" id="PF11193">
    <property type="entry name" value="DUF2812"/>
    <property type="match status" value="1"/>
</dbReference>
<dbReference type="RefSeq" id="WP_191704478.1">
    <property type="nucleotide sequence ID" value="NZ_JACSPW010000012.1"/>
</dbReference>
<accession>A0ABR8XPU6</accession>
<sequence>MTKTVRKLRPADFWKVGEHESWFSDMSEQGLHIYDIGTHFAKFKKGERKQMEYRLELAKDKYISNDKIDLYKENGWDYIASDRYFHIFAAPTERKTKEIEVNSVEYIAVLKSLQRKMLLNLLVTVGGVALILFVLYRFWFLDNTKILLLIDGGLEVTLILAVINSLYIISAFKSWWGITWVRKKFIEGELIDHHKPWELSFLYNKITYIFNIAITIFALIIPIYQITKIDHLTLPNEDTSLPIVRLESIENNPHLVRKEWGNYVSVNWSTFAPIIYETLENGEEKTGEWTDPNNTYTPIIYSNIYQLRFHFLVDPLVQDLIKESNNESNDKKIFTETTHEKFDQLLTHEGDKVNEFIFVKDNAVMYISYNGQVKADVIIDQAAEKISLLTNK</sequence>
<organism evidence="2 3">
    <name type="scientific">Solibacillus merdavium</name>
    <dbReference type="NCBI Taxonomy" id="2762218"/>
    <lineage>
        <taxon>Bacteria</taxon>
        <taxon>Bacillati</taxon>
        <taxon>Bacillota</taxon>
        <taxon>Bacilli</taxon>
        <taxon>Bacillales</taxon>
        <taxon>Caryophanaceae</taxon>
        <taxon>Solibacillus</taxon>
    </lineage>
</organism>
<keyword evidence="1" id="KW-1133">Transmembrane helix</keyword>
<evidence type="ECO:0000313" key="2">
    <source>
        <dbReference type="EMBL" id="MBD8033968.1"/>
    </source>
</evidence>
<dbReference type="InterPro" id="IPR021359">
    <property type="entry name" value="DUF2812"/>
</dbReference>
<keyword evidence="3" id="KW-1185">Reference proteome</keyword>
<name>A0ABR8XPU6_9BACL</name>
<proteinExistence type="predicted"/>
<feature type="transmembrane region" description="Helical" evidence="1">
    <location>
        <begin position="118"/>
        <end position="139"/>
    </location>
</feature>
<reference evidence="2 3" key="1">
    <citation type="submission" date="2020-08" db="EMBL/GenBank/DDBJ databases">
        <title>A Genomic Blueprint of the Chicken Gut Microbiome.</title>
        <authorList>
            <person name="Gilroy R."/>
            <person name="Ravi A."/>
            <person name="Getino M."/>
            <person name="Pursley I."/>
            <person name="Horton D.L."/>
            <person name="Alikhan N.-F."/>
            <person name="Baker D."/>
            <person name="Gharbi K."/>
            <person name="Hall N."/>
            <person name="Watson M."/>
            <person name="Adriaenssens E.M."/>
            <person name="Foster-Nyarko E."/>
            <person name="Jarju S."/>
            <person name="Secka A."/>
            <person name="Antonio M."/>
            <person name="Oren A."/>
            <person name="Chaudhuri R."/>
            <person name="La Ragione R.M."/>
            <person name="Hildebrand F."/>
            <person name="Pallen M.J."/>
        </authorList>
    </citation>
    <scope>NUCLEOTIDE SEQUENCE [LARGE SCALE GENOMIC DNA]</scope>
    <source>
        <strain evidence="2 3">Sa1YVA6</strain>
    </source>
</reference>
<dbReference type="EMBL" id="JACSPW010000012">
    <property type="protein sequence ID" value="MBD8033968.1"/>
    <property type="molecule type" value="Genomic_DNA"/>
</dbReference>
<keyword evidence="1" id="KW-0812">Transmembrane</keyword>
<gene>
    <name evidence="2" type="ORF">H9632_12930</name>
</gene>
<comment type="caution">
    <text evidence="2">The sequence shown here is derived from an EMBL/GenBank/DDBJ whole genome shotgun (WGS) entry which is preliminary data.</text>
</comment>
<keyword evidence="1" id="KW-0472">Membrane</keyword>
<feature type="transmembrane region" description="Helical" evidence="1">
    <location>
        <begin position="202"/>
        <end position="224"/>
    </location>
</feature>
<protein>
    <submittedName>
        <fullName evidence="2">DUF2812 domain-containing protein</fullName>
    </submittedName>
</protein>
<evidence type="ECO:0000256" key="1">
    <source>
        <dbReference type="SAM" id="Phobius"/>
    </source>
</evidence>